<dbReference type="AlphaFoldDB" id="A0AA37WFA2"/>
<gene>
    <name evidence="2" type="ORF">GCM10007940_29280</name>
</gene>
<dbReference type="SUPFAM" id="SSF48452">
    <property type="entry name" value="TPR-like"/>
    <property type="match status" value="2"/>
</dbReference>
<evidence type="ECO:0008006" key="4">
    <source>
        <dbReference type="Google" id="ProtNLM"/>
    </source>
</evidence>
<organism evidence="2 3">
    <name type="scientific">Portibacter lacus</name>
    <dbReference type="NCBI Taxonomy" id="1099794"/>
    <lineage>
        <taxon>Bacteria</taxon>
        <taxon>Pseudomonadati</taxon>
        <taxon>Bacteroidota</taxon>
        <taxon>Saprospiria</taxon>
        <taxon>Saprospirales</taxon>
        <taxon>Haliscomenobacteraceae</taxon>
        <taxon>Portibacter</taxon>
    </lineage>
</organism>
<evidence type="ECO:0000313" key="3">
    <source>
        <dbReference type="Proteomes" id="UP001156666"/>
    </source>
</evidence>
<dbReference type="PANTHER" id="PTHR45588:SF1">
    <property type="entry name" value="WW DOMAIN-CONTAINING PROTEIN"/>
    <property type="match status" value="1"/>
</dbReference>
<dbReference type="PANTHER" id="PTHR45588">
    <property type="entry name" value="TPR DOMAIN-CONTAINING PROTEIN"/>
    <property type="match status" value="1"/>
</dbReference>
<reference evidence="2" key="2">
    <citation type="submission" date="2023-01" db="EMBL/GenBank/DDBJ databases">
        <title>Draft genome sequence of Portibacter lacus strain NBRC 108769.</title>
        <authorList>
            <person name="Sun Q."/>
            <person name="Mori K."/>
        </authorList>
    </citation>
    <scope>NUCLEOTIDE SEQUENCE</scope>
    <source>
        <strain evidence="2">NBRC 108769</strain>
    </source>
</reference>
<dbReference type="EMBL" id="BSOH01000020">
    <property type="protein sequence ID" value="GLR18312.1"/>
    <property type="molecule type" value="Genomic_DNA"/>
</dbReference>
<dbReference type="InterPro" id="IPR011990">
    <property type="entry name" value="TPR-like_helical_dom_sf"/>
</dbReference>
<comment type="caution">
    <text evidence="2">The sequence shown here is derived from an EMBL/GenBank/DDBJ whole genome shotgun (WGS) entry which is preliminary data.</text>
</comment>
<dbReference type="Gene3D" id="1.25.40.10">
    <property type="entry name" value="Tetratricopeptide repeat domain"/>
    <property type="match status" value="1"/>
</dbReference>
<sequence length="537" mass="60329">MRKIALYLSIPFLLTFCTSQEEQIDQNTTELGVLEYEFKISDVAKEDFDKGLLLIHSFEYDDANAAFQAGKLKDSTEIMNYWGEAMSHYKALWGLQDKRAGYEVMEQLGETKEDRLARISDPLEKDFWQGVEILYGDGSLKERNASFNAHMKTLSEKYPKNQEAAAFYALSLMWDNDRDDDKMEVGKESARIAAGILAENPMHPGALHYTIHAYDNPVLADGAMNAAYKYSKVAPDAAHALHMPSHIFLAMGMWQEVVNSNEVSYAASVKRMEKLGLDDDARGYHSYAWLHYAYLQQGRVADATKLLEDIATYYGNTQSKGIRSYIISMQAAQLFETGEWPDGLEVLEVEKSDLGLGSQMRSALFKAQMAFNDLVEMKAVRAELNKEIEKGELYISEDKAAMCSAGPSRYAPNEDAVIKAKVVLSQIDAMIAVAADDGRVEEHMKNAVQLEGSSEYSFGPVDISLPSFEMYGYWLAENGEHEKAIAQFKKSLERAPNRRNALLGLKKVYVQTGDQEEVKSIDDQLAEFHEIKSLTSI</sequence>
<accession>A0AA37WFA2</accession>
<dbReference type="InterPro" id="IPR019734">
    <property type="entry name" value="TPR_rpt"/>
</dbReference>
<proteinExistence type="predicted"/>
<dbReference type="PROSITE" id="PS50005">
    <property type="entry name" value="TPR"/>
    <property type="match status" value="1"/>
</dbReference>
<name>A0AA37WFA2_9BACT</name>
<feature type="repeat" description="TPR" evidence="1">
    <location>
        <begin position="465"/>
        <end position="498"/>
    </location>
</feature>
<evidence type="ECO:0000313" key="2">
    <source>
        <dbReference type="EMBL" id="GLR18312.1"/>
    </source>
</evidence>
<evidence type="ECO:0000256" key="1">
    <source>
        <dbReference type="PROSITE-ProRule" id="PRU00339"/>
    </source>
</evidence>
<keyword evidence="3" id="KW-1185">Reference proteome</keyword>
<dbReference type="RefSeq" id="WP_235293676.1">
    <property type="nucleotide sequence ID" value="NZ_BSOH01000020.1"/>
</dbReference>
<reference evidence="2" key="1">
    <citation type="journal article" date="2014" name="Int. J. Syst. Evol. Microbiol.">
        <title>Complete genome sequence of Corynebacterium casei LMG S-19264T (=DSM 44701T), isolated from a smear-ripened cheese.</title>
        <authorList>
            <consortium name="US DOE Joint Genome Institute (JGI-PGF)"/>
            <person name="Walter F."/>
            <person name="Albersmeier A."/>
            <person name="Kalinowski J."/>
            <person name="Ruckert C."/>
        </authorList>
    </citation>
    <scope>NUCLEOTIDE SEQUENCE</scope>
    <source>
        <strain evidence="2">NBRC 108769</strain>
    </source>
</reference>
<keyword evidence="1" id="KW-0802">TPR repeat</keyword>
<dbReference type="Proteomes" id="UP001156666">
    <property type="component" value="Unassembled WGS sequence"/>
</dbReference>
<protein>
    <recommendedName>
        <fullName evidence="4">Tetratricopeptide repeat protein</fullName>
    </recommendedName>
</protein>